<reference evidence="1" key="1">
    <citation type="submission" date="2016-01" db="EMBL/GenBank/DDBJ databases">
        <authorList>
            <person name="Peeters C."/>
        </authorList>
    </citation>
    <scope>NUCLEOTIDE SEQUENCE</scope>
    <source>
        <strain evidence="1">LMG 29321</strain>
    </source>
</reference>
<organism evidence="1 2">
    <name type="scientific">Caballeronia calidae</name>
    <dbReference type="NCBI Taxonomy" id="1777139"/>
    <lineage>
        <taxon>Bacteria</taxon>
        <taxon>Pseudomonadati</taxon>
        <taxon>Pseudomonadota</taxon>
        <taxon>Betaproteobacteria</taxon>
        <taxon>Burkholderiales</taxon>
        <taxon>Burkholderiaceae</taxon>
        <taxon>Caballeronia</taxon>
    </lineage>
</organism>
<evidence type="ECO:0000313" key="2">
    <source>
        <dbReference type="Proteomes" id="UP000071859"/>
    </source>
</evidence>
<proteinExistence type="predicted"/>
<dbReference type="AlphaFoldDB" id="A0A158DL56"/>
<sequence>MSDGLSREQSLEYLKAYLHQVAEGQTKAAEFYRKLAAEAEGISDVDALYNLIVETQDIHFSVNKFVIAQVNSLRKKD</sequence>
<protein>
    <submittedName>
        <fullName evidence="1">Uncharacterized protein</fullName>
    </submittedName>
</protein>
<dbReference type="Proteomes" id="UP000071859">
    <property type="component" value="Unassembled WGS sequence"/>
</dbReference>
<dbReference type="EMBL" id="FCOX02000033">
    <property type="protein sequence ID" value="SAK95359.1"/>
    <property type="molecule type" value="Genomic_DNA"/>
</dbReference>
<name>A0A158DL56_9BURK</name>
<evidence type="ECO:0000313" key="1">
    <source>
        <dbReference type="EMBL" id="SAK95359.1"/>
    </source>
</evidence>
<keyword evidence="2" id="KW-1185">Reference proteome</keyword>
<dbReference type="RefSeq" id="WP_062608859.1">
    <property type="nucleotide sequence ID" value="NZ_FCOX02000033.1"/>
</dbReference>
<comment type="caution">
    <text evidence="1">The sequence shown here is derived from an EMBL/GenBank/DDBJ whole genome shotgun (WGS) entry which is preliminary data.</text>
</comment>
<accession>A0A158DL56</accession>
<gene>
    <name evidence="1" type="ORF">AWB78_05332</name>
</gene>